<organism evidence="3 4">
    <name type="scientific">Treponema brennaborense (strain DSM 12168 / CIP 105900 / DD5/3)</name>
    <dbReference type="NCBI Taxonomy" id="906968"/>
    <lineage>
        <taxon>Bacteria</taxon>
        <taxon>Pseudomonadati</taxon>
        <taxon>Spirochaetota</taxon>
        <taxon>Spirochaetia</taxon>
        <taxon>Spirochaetales</taxon>
        <taxon>Treponemataceae</taxon>
        <taxon>Treponema</taxon>
    </lineage>
</organism>
<reference evidence="4" key="1">
    <citation type="submission" date="2011-04" db="EMBL/GenBank/DDBJ databases">
        <title>The complete genome of Treponema brennaborense DSM 12168.</title>
        <authorList>
            <person name="Lucas S."/>
            <person name="Han J."/>
            <person name="Lapidus A."/>
            <person name="Bruce D."/>
            <person name="Goodwin L."/>
            <person name="Pitluck S."/>
            <person name="Peters L."/>
            <person name="Kyrpides N."/>
            <person name="Mavromatis K."/>
            <person name="Ivanova N."/>
            <person name="Mikhailova N."/>
            <person name="Pagani I."/>
            <person name="Teshima H."/>
            <person name="Detter J.C."/>
            <person name="Tapia R."/>
            <person name="Han C."/>
            <person name="Land M."/>
            <person name="Hauser L."/>
            <person name="Markowitz V."/>
            <person name="Cheng J.-F."/>
            <person name="Hugenholtz P."/>
            <person name="Woyke T."/>
            <person name="Wu D."/>
            <person name="Gronow S."/>
            <person name="Wellnitz S."/>
            <person name="Brambilla E."/>
            <person name="Klenk H.-P."/>
            <person name="Eisen J.A."/>
        </authorList>
    </citation>
    <scope>NUCLEOTIDE SEQUENCE [LARGE SCALE GENOMIC DNA]</scope>
    <source>
        <strain evidence="4">DSM 12168 / CIP 105900 / DD5/3</strain>
    </source>
</reference>
<dbReference type="OrthoDB" id="370410at2"/>
<dbReference type="PANTHER" id="PTHR21028">
    <property type="entry name" value="SI:CH211-156B7.4"/>
    <property type="match status" value="1"/>
</dbReference>
<evidence type="ECO:0000313" key="3">
    <source>
        <dbReference type="EMBL" id="AEE16085.1"/>
    </source>
</evidence>
<evidence type="ECO:0000313" key="4">
    <source>
        <dbReference type="Proteomes" id="UP000006546"/>
    </source>
</evidence>
<dbReference type="InterPro" id="IPR023577">
    <property type="entry name" value="CYTH_domain"/>
</dbReference>
<feature type="domain" description="CYTH" evidence="2">
    <location>
        <begin position="1"/>
        <end position="197"/>
    </location>
</feature>
<dbReference type="KEGG" id="tbe:Trebr_0643"/>
<sequence length="212" mass="23577">MYEIELKAHVYDREQTITQLNGFAAFKKACQKTDTYWKHSATGVQIRIREEIPLELSDELPGANGGVSAERGAGTPEEPGSIIVTYKRKELRTAADGAAFEVNDEQEFTINTRLPFETFLKDSGFTVAVRKLKTVYQWKTAGTLIELCTVPPIGDFIEIEINEESNLPHVVSAAKTELMDTLRKCGIGTECIESRYYSEMLANADGKAGFGR</sequence>
<evidence type="ECO:0000259" key="2">
    <source>
        <dbReference type="Pfam" id="PF01928"/>
    </source>
</evidence>
<dbReference type="Gene3D" id="2.40.320.10">
    <property type="entry name" value="Hypothetical Protein Pfu-838710-001"/>
    <property type="match status" value="1"/>
</dbReference>
<feature type="region of interest" description="Disordered" evidence="1">
    <location>
        <begin position="59"/>
        <end position="79"/>
    </location>
</feature>
<protein>
    <submittedName>
        <fullName evidence="3">Adenylate cyclase</fullName>
    </submittedName>
</protein>
<dbReference type="AlphaFoldDB" id="F4LPZ3"/>
<keyword evidence="4" id="KW-1185">Reference proteome</keyword>
<proteinExistence type="predicted"/>
<dbReference type="eggNOG" id="COG1437">
    <property type="taxonomic scope" value="Bacteria"/>
</dbReference>
<dbReference type="Proteomes" id="UP000006546">
    <property type="component" value="Chromosome"/>
</dbReference>
<dbReference type="InterPro" id="IPR033469">
    <property type="entry name" value="CYTH-like_dom_sf"/>
</dbReference>
<dbReference type="SUPFAM" id="SSF55154">
    <property type="entry name" value="CYTH-like phosphatases"/>
    <property type="match status" value="1"/>
</dbReference>
<dbReference type="PANTHER" id="PTHR21028:SF2">
    <property type="entry name" value="CYTH DOMAIN-CONTAINING PROTEIN"/>
    <property type="match status" value="1"/>
</dbReference>
<gene>
    <name evidence="3" type="ordered locus">Trebr_0643</name>
</gene>
<accession>F4LPZ3</accession>
<dbReference type="HOGENOM" id="CLU_098317_0_0_12"/>
<dbReference type="EMBL" id="CP002696">
    <property type="protein sequence ID" value="AEE16085.1"/>
    <property type="molecule type" value="Genomic_DNA"/>
</dbReference>
<dbReference type="Pfam" id="PF01928">
    <property type="entry name" value="CYTH"/>
    <property type="match status" value="1"/>
</dbReference>
<dbReference type="STRING" id="906968.Trebr_0643"/>
<dbReference type="InterPro" id="IPR008173">
    <property type="entry name" value="Adenylyl_cyclase_CyaB"/>
</dbReference>
<dbReference type="RefSeq" id="WP_013757804.1">
    <property type="nucleotide sequence ID" value="NC_015500.1"/>
</dbReference>
<evidence type="ECO:0000256" key="1">
    <source>
        <dbReference type="SAM" id="MobiDB-lite"/>
    </source>
</evidence>
<name>F4LPZ3_TREBD</name>